<reference evidence="1" key="1">
    <citation type="submission" date="2019-08" db="EMBL/GenBank/DDBJ databases">
        <title>The genome of the North American firefly Photinus pyralis.</title>
        <authorList>
            <consortium name="Photinus pyralis genome working group"/>
            <person name="Fallon T.R."/>
            <person name="Sander Lower S.E."/>
            <person name="Weng J.-K."/>
        </authorList>
    </citation>
    <scope>NUCLEOTIDE SEQUENCE</scope>
    <source>
        <strain evidence="1">TRF0915ILg1</strain>
        <tissue evidence="1">Whole body</tissue>
    </source>
</reference>
<evidence type="ECO:0000313" key="2">
    <source>
        <dbReference type="Proteomes" id="UP000801492"/>
    </source>
</evidence>
<organism evidence="1 2">
    <name type="scientific">Ignelater luminosus</name>
    <name type="common">Cucubano</name>
    <name type="synonym">Pyrophorus luminosus</name>
    <dbReference type="NCBI Taxonomy" id="2038154"/>
    <lineage>
        <taxon>Eukaryota</taxon>
        <taxon>Metazoa</taxon>
        <taxon>Ecdysozoa</taxon>
        <taxon>Arthropoda</taxon>
        <taxon>Hexapoda</taxon>
        <taxon>Insecta</taxon>
        <taxon>Pterygota</taxon>
        <taxon>Neoptera</taxon>
        <taxon>Endopterygota</taxon>
        <taxon>Coleoptera</taxon>
        <taxon>Polyphaga</taxon>
        <taxon>Elateriformia</taxon>
        <taxon>Elateroidea</taxon>
        <taxon>Elateridae</taxon>
        <taxon>Agrypninae</taxon>
        <taxon>Pyrophorini</taxon>
        <taxon>Ignelater</taxon>
    </lineage>
</organism>
<gene>
    <name evidence="1" type="ORF">ILUMI_22032</name>
</gene>
<sequence>MSLSGNNNANQPTIQAAKEIANTLRYFSGRGEHLELFIKTVDKFYDRYGRTIDNNLPKIIDEAGDFLMCRSDLNTWPEVKEALRNKLGNKLDKSILQQFIFLTKGTNENIADFLERLKLVKMRLNLKLSADPELDVLTKASLNKQNETAAVTVLITNTNAELRTPVMLKNPTWNSR</sequence>
<evidence type="ECO:0000313" key="1">
    <source>
        <dbReference type="EMBL" id="KAF2884143.1"/>
    </source>
</evidence>
<dbReference type="EMBL" id="VTPC01090219">
    <property type="protein sequence ID" value="KAF2884143.1"/>
    <property type="molecule type" value="Genomic_DNA"/>
</dbReference>
<dbReference type="AlphaFoldDB" id="A0A8K0G3A4"/>
<accession>A0A8K0G3A4</accession>
<proteinExistence type="predicted"/>
<dbReference type="Proteomes" id="UP000801492">
    <property type="component" value="Unassembled WGS sequence"/>
</dbReference>
<dbReference type="OrthoDB" id="6745801at2759"/>
<protein>
    <recommendedName>
        <fullName evidence="3">Gag protein</fullName>
    </recommendedName>
</protein>
<keyword evidence="2" id="KW-1185">Reference proteome</keyword>
<comment type="caution">
    <text evidence="1">The sequence shown here is derived from an EMBL/GenBank/DDBJ whole genome shotgun (WGS) entry which is preliminary data.</text>
</comment>
<name>A0A8K0G3A4_IGNLU</name>
<evidence type="ECO:0008006" key="3">
    <source>
        <dbReference type="Google" id="ProtNLM"/>
    </source>
</evidence>